<evidence type="ECO:0000313" key="3">
    <source>
        <dbReference type="EMBL" id="KAL1304076.1"/>
    </source>
</evidence>
<feature type="region of interest" description="Disordered" evidence="1">
    <location>
        <begin position="230"/>
        <end position="251"/>
    </location>
</feature>
<feature type="compositionally biased region" description="Pro residues" evidence="1">
    <location>
        <begin position="436"/>
        <end position="446"/>
    </location>
</feature>
<feature type="domain" description="Mediator complex subunit Med13 N-terminal" evidence="2">
    <location>
        <begin position="1"/>
        <end position="333"/>
    </location>
</feature>
<feature type="compositionally biased region" description="Basic and acidic residues" evidence="1">
    <location>
        <begin position="238"/>
        <end position="251"/>
    </location>
</feature>
<dbReference type="RefSeq" id="XP_069200351.1">
    <property type="nucleotide sequence ID" value="XM_069347795.1"/>
</dbReference>
<name>A0ABR3PD42_9PEZI</name>
<organism evidence="3 4">
    <name type="scientific">Neodothiora populina</name>
    <dbReference type="NCBI Taxonomy" id="2781224"/>
    <lineage>
        <taxon>Eukaryota</taxon>
        <taxon>Fungi</taxon>
        <taxon>Dikarya</taxon>
        <taxon>Ascomycota</taxon>
        <taxon>Pezizomycotina</taxon>
        <taxon>Dothideomycetes</taxon>
        <taxon>Dothideomycetidae</taxon>
        <taxon>Dothideales</taxon>
        <taxon>Dothioraceae</taxon>
        <taxon>Neodothiora</taxon>
    </lineage>
</organism>
<comment type="caution">
    <text evidence="3">The sequence shown here is derived from an EMBL/GenBank/DDBJ whole genome shotgun (WGS) entry which is preliminary data.</text>
</comment>
<dbReference type="GeneID" id="95974214"/>
<reference evidence="3 4" key="1">
    <citation type="submission" date="2024-07" db="EMBL/GenBank/DDBJ databases">
        <title>Draft sequence of the Neodothiora populina.</title>
        <authorList>
            <person name="Drown D.D."/>
            <person name="Schuette U.S."/>
            <person name="Buechlein A.B."/>
            <person name="Rusch D.R."/>
            <person name="Winton L.W."/>
            <person name="Adams G.A."/>
        </authorList>
    </citation>
    <scope>NUCLEOTIDE SEQUENCE [LARGE SCALE GENOMIC DNA]</scope>
    <source>
        <strain evidence="3 4">CPC 39397</strain>
    </source>
</reference>
<dbReference type="InterPro" id="IPR021643">
    <property type="entry name" value="Mediator_Med13_N"/>
</dbReference>
<protein>
    <recommendedName>
        <fullName evidence="2">Mediator complex subunit Med13 N-terminal domain-containing protein</fullName>
    </recommendedName>
</protein>
<sequence>MDFLKSCTTNLHAIEGYASIEYQIYTAPPSDHSGNVSSSTTEKAAEARPQPAASWTEERHAILLELRGRSVLVQSAAVQKKICVFGGFKNAAEYMKDLGWPLALTGRLDVSSLSRPGPDAKVNLTNQNIYGMFLSAVEESLTITLATNCRAMRVGHLTWIVPTLDDNEQEDAGVLAHYSLLTLRTQITAIGTLLLLPDAYPARYSTVSRHTDSDASLLLAPSGASAAMASDLSSLSARDGEPDTNKPRRQLRKEARARLAHKSREEAWKSSVKTRLAHAVGVPLASLDDSASWTRVRLTSQKPIADSIPRSPWDRPKPASWDHTCLWPSKLCFEKSDQSQPLSASDHLARSDSLSSSAYVDPLHAAEQWFLGKNARDEAAAAAATMTAQTEPQAMAERDPPTFHTVDVDMQQDQLSLSSPMNIRTQETSALNGVYPTPPDGIPPEPSTSLLPPSAPLRKSILRLP</sequence>
<accession>A0ABR3PD42</accession>
<feature type="region of interest" description="Disordered" evidence="1">
    <location>
        <begin position="30"/>
        <end position="53"/>
    </location>
</feature>
<dbReference type="EMBL" id="JBFMKM010000009">
    <property type="protein sequence ID" value="KAL1304076.1"/>
    <property type="molecule type" value="Genomic_DNA"/>
</dbReference>
<evidence type="ECO:0000256" key="1">
    <source>
        <dbReference type="SAM" id="MobiDB-lite"/>
    </source>
</evidence>
<dbReference type="Pfam" id="PF11597">
    <property type="entry name" value="Med13_N"/>
    <property type="match status" value="1"/>
</dbReference>
<feature type="region of interest" description="Disordered" evidence="1">
    <location>
        <begin position="426"/>
        <end position="465"/>
    </location>
</feature>
<dbReference type="Proteomes" id="UP001562354">
    <property type="component" value="Unassembled WGS sequence"/>
</dbReference>
<keyword evidence="4" id="KW-1185">Reference proteome</keyword>
<evidence type="ECO:0000313" key="4">
    <source>
        <dbReference type="Proteomes" id="UP001562354"/>
    </source>
</evidence>
<proteinExistence type="predicted"/>
<gene>
    <name evidence="3" type="ORF">AAFC00_000511</name>
</gene>
<evidence type="ECO:0000259" key="2">
    <source>
        <dbReference type="Pfam" id="PF11597"/>
    </source>
</evidence>
<feature type="compositionally biased region" description="Polar residues" evidence="1">
    <location>
        <begin position="32"/>
        <end position="42"/>
    </location>
</feature>